<protein>
    <submittedName>
        <fullName evidence="1">Uncharacterized protein</fullName>
    </submittedName>
</protein>
<comment type="caution">
    <text evidence="1">The sequence shown here is derived from an EMBL/GenBank/DDBJ whole genome shotgun (WGS) entry which is preliminary data.</text>
</comment>
<accession>A0A426XWZ4</accession>
<sequence>MHSTAWPCPNDCNLYARSLFRSLLPSRPPGLDLQVWHLHTCFRCPTIASAPSILLRLPYVRPPLPVMPAPSSARLASPPKLTVVRPSPLLTQLRPPSFRFINIGSRTTSLTRAQSCGGMIEDMISPTE</sequence>
<evidence type="ECO:0000313" key="2">
    <source>
        <dbReference type="Proteomes" id="UP000287651"/>
    </source>
</evidence>
<evidence type="ECO:0000313" key="1">
    <source>
        <dbReference type="EMBL" id="RRT44067.1"/>
    </source>
</evidence>
<dbReference type="Proteomes" id="UP000287651">
    <property type="component" value="Unassembled WGS sequence"/>
</dbReference>
<organism evidence="1 2">
    <name type="scientific">Ensete ventricosum</name>
    <name type="common">Abyssinian banana</name>
    <name type="synonym">Musa ensete</name>
    <dbReference type="NCBI Taxonomy" id="4639"/>
    <lineage>
        <taxon>Eukaryota</taxon>
        <taxon>Viridiplantae</taxon>
        <taxon>Streptophyta</taxon>
        <taxon>Embryophyta</taxon>
        <taxon>Tracheophyta</taxon>
        <taxon>Spermatophyta</taxon>
        <taxon>Magnoliopsida</taxon>
        <taxon>Liliopsida</taxon>
        <taxon>Zingiberales</taxon>
        <taxon>Musaceae</taxon>
        <taxon>Ensete</taxon>
    </lineage>
</organism>
<reference evidence="1 2" key="1">
    <citation type="journal article" date="2014" name="Agronomy (Basel)">
        <title>A Draft Genome Sequence for Ensete ventricosum, the Drought-Tolerant Tree Against Hunger.</title>
        <authorList>
            <person name="Harrison J."/>
            <person name="Moore K.A."/>
            <person name="Paszkiewicz K."/>
            <person name="Jones T."/>
            <person name="Grant M."/>
            <person name="Ambacheew D."/>
            <person name="Muzemil S."/>
            <person name="Studholme D.J."/>
        </authorList>
    </citation>
    <scope>NUCLEOTIDE SEQUENCE [LARGE SCALE GENOMIC DNA]</scope>
</reference>
<dbReference type="AlphaFoldDB" id="A0A426XWZ4"/>
<name>A0A426XWZ4_ENSVE</name>
<gene>
    <name evidence="1" type="ORF">B296_00051333</name>
</gene>
<dbReference type="EMBL" id="AMZH03016719">
    <property type="protein sequence ID" value="RRT44067.1"/>
    <property type="molecule type" value="Genomic_DNA"/>
</dbReference>
<proteinExistence type="predicted"/>